<dbReference type="GO" id="GO:0005737">
    <property type="term" value="C:cytoplasm"/>
    <property type="evidence" value="ECO:0007669"/>
    <property type="project" value="TreeGrafter"/>
</dbReference>
<dbReference type="InterPro" id="IPR002933">
    <property type="entry name" value="Peptidase_M20"/>
</dbReference>
<accession>A0A316KVG3</accession>
<keyword evidence="2" id="KW-0732">Signal</keyword>
<dbReference type="SUPFAM" id="SSF53187">
    <property type="entry name" value="Zn-dependent exopeptidases"/>
    <property type="match status" value="1"/>
</dbReference>
<dbReference type="RefSeq" id="WP_109664569.1">
    <property type="nucleotide sequence ID" value="NZ_QGEG01000004.1"/>
</dbReference>
<feature type="domain" description="Peptidase M20 dimerisation" evidence="3">
    <location>
        <begin position="204"/>
        <end position="296"/>
    </location>
</feature>
<keyword evidence="1 4" id="KW-0378">Hydrolase</keyword>
<gene>
    <name evidence="4" type="ORF">DKG77_14675</name>
</gene>
<evidence type="ECO:0000259" key="3">
    <source>
        <dbReference type="Pfam" id="PF07687"/>
    </source>
</evidence>
<dbReference type="PANTHER" id="PTHR30575">
    <property type="entry name" value="PEPTIDASE M20"/>
    <property type="match status" value="1"/>
</dbReference>
<dbReference type="OrthoDB" id="9781032at2"/>
<evidence type="ECO:0000313" key="5">
    <source>
        <dbReference type="Proteomes" id="UP000245762"/>
    </source>
</evidence>
<dbReference type="GO" id="GO:0071713">
    <property type="term" value="F:para-aminobenzoyl-glutamate hydrolase activity"/>
    <property type="evidence" value="ECO:0007669"/>
    <property type="project" value="TreeGrafter"/>
</dbReference>
<evidence type="ECO:0000313" key="4">
    <source>
        <dbReference type="EMBL" id="PWL37551.1"/>
    </source>
</evidence>
<organism evidence="4 5">
    <name type="scientific">Flagellimonas aquimarina</name>
    <dbReference type="NCBI Taxonomy" id="2201895"/>
    <lineage>
        <taxon>Bacteria</taxon>
        <taxon>Pseudomonadati</taxon>
        <taxon>Bacteroidota</taxon>
        <taxon>Flavobacteriia</taxon>
        <taxon>Flavobacteriales</taxon>
        <taxon>Flavobacteriaceae</taxon>
        <taxon>Flagellimonas</taxon>
    </lineage>
</organism>
<dbReference type="InterPro" id="IPR036264">
    <property type="entry name" value="Bact_exopeptidase_dim_dom"/>
</dbReference>
<dbReference type="PANTHER" id="PTHR30575:SF0">
    <property type="entry name" value="XAA-ARG DIPEPTIDASE"/>
    <property type="match status" value="1"/>
</dbReference>
<dbReference type="AlphaFoldDB" id="A0A316KVG3"/>
<dbReference type="InterPro" id="IPR052030">
    <property type="entry name" value="Peptidase_M20/M20A_hydrolases"/>
</dbReference>
<reference evidence="4 5" key="1">
    <citation type="submission" date="2018-05" db="EMBL/GenBank/DDBJ databases">
        <title>Complete genome sequence of Flagellimonas aquimarina ECD12 isolated from seaweed Ecklonia cava.</title>
        <authorList>
            <person name="Choi S."/>
            <person name="Seong C."/>
        </authorList>
    </citation>
    <scope>NUCLEOTIDE SEQUENCE [LARGE SCALE GENOMIC DNA]</scope>
    <source>
        <strain evidence="4 5">ECD12</strain>
    </source>
</reference>
<feature type="signal peptide" evidence="2">
    <location>
        <begin position="1"/>
        <end position="20"/>
    </location>
</feature>
<protein>
    <submittedName>
        <fullName evidence="4">Amidohydrolase</fullName>
    </submittedName>
</protein>
<dbReference type="Pfam" id="PF07687">
    <property type="entry name" value="M20_dimer"/>
    <property type="match status" value="1"/>
</dbReference>
<name>A0A316KVG3_9FLAO</name>
<dbReference type="SUPFAM" id="SSF55031">
    <property type="entry name" value="Bacterial exopeptidase dimerisation domain"/>
    <property type="match status" value="1"/>
</dbReference>
<dbReference type="InterPro" id="IPR017439">
    <property type="entry name" value="Amidohydrolase"/>
</dbReference>
<dbReference type="Proteomes" id="UP000245762">
    <property type="component" value="Unassembled WGS sequence"/>
</dbReference>
<dbReference type="Pfam" id="PF01546">
    <property type="entry name" value="Peptidase_M20"/>
    <property type="match status" value="1"/>
</dbReference>
<dbReference type="Gene3D" id="3.30.70.360">
    <property type="match status" value="1"/>
</dbReference>
<dbReference type="InterPro" id="IPR017145">
    <property type="entry name" value="Aminobenzoyl-glu_utiliz_pB"/>
</dbReference>
<dbReference type="GO" id="GO:0046657">
    <property type="term" value="P:folic acid catabolic process"/>
    <property type="evidence" value="ECO:0007669"/>
    <property type="project" value="TreeGrafter"/>
</dbReference>
<dbReference type="EMBL" id="QGEG01000004">
    <property type="protein sequence ID" value="PWL37551.1"/>
    <property type="molecule type" value="Genomic_DNA"/>
</dbReference>
<dbReference type="Gene3D" id="3.40.630.10">
    <property type="entry name" value="Zn peptidases"/>
    <property type="match status" value="1"/>
</dbReference>
<evidence type="ECO:0000256" key="2">
    <source>
        <dbReference type="SAM" id="SignalP"/>
    </source>
</evidence>
<sequence length="475" mass="51238">MKKVLLFSIVSFSIVFTSFAQKDRDDALKSLNNQAQKYGDIAHEIWGLAEMGYLEKESSALLQKTLSDQGFSIKKGVAGIPTAFIAEYGSGYPVIAILGEYDALPGLSQQAIPEKKSANKAAGHACGHHLFGTASTAAAIAVKDWLKKSKTQGTIRFYGCPAEEGGSGKVYMVREGLFNDVDAALHWHPGSQNAASAGAALANKSAKFRFHGVSAHAAGAPERGRSALDGVEAMNNMINMMREHIPQEARIHYVITDGGKAPNVVPNYAEVYYYARHNKRDVVIDIFDRMVKAAEGAALGTGTTMEYEMIGGTHELLPNLTLQKIMHDNLSKVGGITYTDVEKDFANKISVSLGYEELDMDRATGVQPYKEEARAYGSTDVGDVSYTIPTVGMSAATWVPGTPAHSWQAVAAGGTSIGTKGMMVAAKTITLTAMDLFENPNTIGKAKAELEERRGKDFKYIPLLGNRPPALDYRK</sequence>
<evidence type="ECO:0000256" key="1">
    <source>
        <dbReference type="ARBA" id="ARBA00022801"/>
    </source>
</evidence>
<dbReference type="InterPro" id="IPR011650">
    <property type="entry name" value="Peptidase_M20_dimer"/>
</dbReference>
<keyword evidence="5" id="KW-1185">Reference proteome</keyword>
<dbReference type="PIRSF" id="PIRSF037227">
    <property type="entry name" value="Aminobenzoyl-glu_utiliz_pB"/>
    <property type="match status" value="1"/>
</dbReference>
<dbReference type="NCBIfam" id="TIGR01891">
    <property type="entry name" value="amidohydrolases"/>
    <property type="match status" value="1"/>
</dbReference>
<feature type="chain" id="PRO_5016295753" evidence="2">
    <location>
        <begin position="21"/>
        <end position="475"/>
    </location>
</feature>
<dbReference type="GO" id="GO:0016805">
    <property type="term" value="F:dipeptidase activity"/>
    <property type="evidence" value="ECO:0007669"/>
    <property type="project" value="TreeGrafter"/>
</dbReference>
<comment type="caution">
    <text evidence="4">The sequence shown here is derived from an EMBL/GenBank/DDBJ whole genome shotgun (WGS) entry which is preliminary data.</text>
</comment>
<proteinExistence type="predicted"/>
<dbReference type="FunFam" id="3.30.70.360:FF:000004">
    <property type="entry name" value="Peptidase M20 domain-containing protein 2"/>
    <property type="match status" value="1"/>
</dbReference>